<evidence type="ECO:0000313" key="7">
    <source>
        <dbReference type="Proteomes" id="UP000035100"/>
    </source>
</evidence>
<dbReference type="eggNOG" id="COG0745">
    <property type="taxonomic scope" value="Bacteria"/>
</dbReference>
<dbReference type="GO" id="GO:0006355">
    <property type="term" value="P:regulation of DNA-templated transcription"/>
    <property type="evidence" value="ECO:0007669"/>
    <property type="project" value="InterPro"/>
</dbReference>
<dbReference type="PANTHER" id="PTHR48111:SF67">
    <property type="entry name" value="TRANSCRIPTIONAL REGULATORY PROTEIN TCTD"/>
    <property type="match status" value="1"/>
</dbReference>
<dbReference type="Gene3D" id="1.10.10.10">
    <property type="entry name" value="Winged helix-like DNA-binding domain superfamily/Winged helix DNA-binding domain"/>
    <property type="match status" value="1"/>
</dbReference>
<dbReference type="GO" id="GO:0005829">
    <property type="term" value="C:cytosol"/>
    <property type="evidence" value="ECO:0007669"/>
    <property type="project" value="TreeGrafter"/>
</dbReference>
<keyword evidence="1" id="KW-0805">Transcription regulation</keyword>
<dbReference type="Proteomes" id="UP000035100">
    <property type="component" value="Unassembled WGS sequence"/>
</dbReference>
<dbReference type="STRING" id="1123501.Wenmar_02005"/>
<dbReference type="Pfam" id="PF00486">
    <property type="entry name" value="Trans_reg_C"/>
    <property type="match status" value="1"/>
</dbReference>
<sequence length="233" mass="25008">MHFLITDCTWGAESLANHLERRGFPLTRVADAEELVYAARHGRADAALMDADLPDAAAGEALRRVRAAAPRLPVAVLDAGPAERGALWEAGADLLLGGEGALTSRLVALGLRGAGLAPPAVVAGPVTLDPVARSVRVEGLRIPFARLEYEILESLVLRRGDVVGRDELMDRVYGFGDAPARRAIDVYTYHIRTKLAAAGGSRDWLATERGRGFRFVLPVEGGAVRERREAWAA</sequence>
<dbReference type="SUPFAM" id="SSF46894">
    <property type="entry name" value="C-terminal effector domain of the bipartite response regulators"/>
    <property type="match status" value="1"/>
</dbReference>
<dbReference type="InterPro" id="IPR001867">
    <property type="entry name" value="OmpR/PhoB-type_DNA-bd"/>
</dbReference>
<evidence type="ECO:0000256" key="4">
    <source>
        <dbReference type="PROSITE-ProRule" id="PRU01091"/>
    </source>
</evidence>
<accession>A0A0D0PDZ8</accession>
<dbReference type="InterPro" id="IPR039420">
    <property type="entry name" value="WalR-like"/>
</dbReference>
<keyword evidence="7" id="KW-1185">Reference proteome</keyword>
<comment type="caution">
    <text evidence="6">The sequence shown here is derived from an EMBL/GenBank/DDBJ whole genome shotgun (WGS) entry which is preliminary data.</text>
</comment>
<gene>
    <name evidence="6" type="ORF">Wenmar_02005</name>
</gene>
<keyword evidence="2 4" id="KW-0238">DNA-binding</keyword>
<feature type="domain" description="OmpR/PhoB-type" evidence="5">
    <location>
        <begin position="118"/>
        <end position="217"/>
    </location>
</feature>
<dbReference type="GO" id="GO:0000976">
    <property type="term" value="F:transcription cis-regulatory region binding"/>
    <property type="evidence" value="ECO:0007669"/>
    <property type="project" value="TreeGrafter"/>
</dbReference>
<evidence type="ECO:0000256" key="2">
    <source>
        <dbReference type="ARBA" id="ARBA00023125"/>
    </source>
</evidence>
<dbReference type="Gene3D" id="3.40.50.2300">
    <property type="match status" value="1"/>
</dbReference>
<dbReference type="InterPro" id="IPR036388">
    <property type="entry name" value="WH-like_DNA-bd_sf"/>
</dbReference>
<dbReference type="PANTHER" id="PTHR48111">
    <property type="entry name" value="REGULATOR OF RPOS"/>
    <property type="match status" value="1"/>
</dbReference>
<dbReference type="GO" id="GO:0000156">
    <property type="term" value="F:phosphorelay response regulator activity"/>
    <property type="evidence" value="ECO:0007669"/>
    <property type="project" value="TreeGrafter"/>
</dbReference>
<evidence type="ECO:0000256" key="3">
    <source>
        <dbReference type="ARBA" id="ARBA00023163"/>
    </source>
</evidence>
<dbReference type="AlphaFoldDB" id="A0A0D0PDZ8"/>
<dbReference type="EMBL" id="AONG01000009">
    <property type="protein sequence ID" value="KIQ69641.1"/>
    <property type="molecule type" value="Genomic_DNA"/>
</dbReference>
<dbReference type="CDD" id="cd00383">
    <property type="entry name" value="trans_reg_C"/>
    <property type="match status" value="1"/>
</dbReference>
<keyword evidence="3" id="KW-0804">Transcription</keyword>
<dbReference type="GO" id="GO:0032993">
    <property type="term" value="C:protein-DNA complex"/>
    <property type="evidence" value="ECO:0007669"/>
    <property type="project" value="TreeGrafter"/>
</dbReference>
<dbReference type="OrthoDB" id="7873839at2"/>
<organism evidence="6 7">
    <name type="scientific">Wenxinia marina DSM 24838</name>
    <dbReference type="NCBI Taxonomy" id="1123501"/>
    <lineage>
        <taxon>Bacteria</taxon>
        <taxon>Pseudomonadati</taxon>
        <taxon>Pseudomonadota</taxon>
        <taxon>Alphaproteobacteria</taxon>
        <taxon>Rhodobacterales</taxon>
        <taxon>Roseobacteraceae</taxon>
        <taxon>Wenxinia</taxon>
    </lineage>
</organism>
<evidence type="ECO:0000313" key="6">
    <source>
        <dbReference type="EMBL" id="KIQ69641.1"/>
    </source>
</evidence>
<feature type="DNA-binding region" description="OmpR/PhoB-type" evidence="4">
    <location>
        <begin position="118"/>
        <end position="217"/>
    </location>
</feature>
<dbReference type="PATRIC" id="fig|1123501.6.peg.2101"/>
<name>A0A0D0PDZ8_9RHOB</name>
<dbReference type="PROSITE" id="PS51755">
    <property type="entry name" value="OMPR_PHOB"/>
    <property type="match status" value="1"/>
</dbReference>
<protein>
    <submittedName>
        <fullName evidence="6">Response regulator</fullName>
    </submittedName>
</protein>
<proteinExistence type="predicted"/>
<reference evidence="6 7" key="1">
    <citation type="submission" date="2013-01" db="EMBL/GenBank/DDBJ databases">
        <authorList>
            <person name="Fiebig A."/>
            <person name="Goeker M."/>
            <person name="Klenk H.-P.P."/>
        </authorList>
    </citation>
    <scope>NUCLEOTIDE SEQUENCE [LARGE SCALE GENOMIC DNA]</scope>
    <source>
        <strain evidence="6 7">DSM 24838</strain>
    </source>
</reference>
<evidence type="ECO:0000259" key="5">
    <source>
        <dbReference type="PROSITE" id="PS51755"/>
    </source>
</evidence>
<dbReference type="SMART" id="SM00862">
    <property type="entry name" value="Trans_reg_C"/>
    <property type="match status" value="1"/>
</dbReference>
<dbReference type="SUPFAM" id="SSF52172">
    <property type="entry name" value="CheY-like"/>
    <property type="match status" value="1"/>
</dbReference>
<dbReference type="InterPro" id="IPR011006">
    <property type="entry name" value="CheY-like_superfamily"/>
</dbReference>
<dbReference type="RefSeq" id="WP_018304855.1">
    <property type="nucleotide sequence ID" value="NZ_KB902316.1"/>
</dbReference>
<dbReference type="InterPro" id="IPR016032">
    <property type="entry name" value="Sig_transdc_resp-reg_C-effctor"/>
</dbReference>
<evidence type="ECO:0000256" key="1">
    <source>
        <dbReference type="ARBA" id="ARBA00023015"/>
    </source>
</evidence>
<dbReference type="CDD" id="cd00156">
    <property type="entry name" value="REC"/>
    <property type="match status" value="1"/>
</dbReference>